<gene>
    <name evidence="1" type="ORF">A3Q56_06945</name>
</gene>
<keyword evidence="2" id="KW-1185">Reference proteome</keyword>
<dbReference type="AlphaFoldDB" id="A0A177ATN2"/>
<feature type="non-terminal residue" evidence="1">
    <location>
        <position position="1"/>
    </location>
</feature>
<dbReference type="Proteomes" id="UP000078046">
    <property type="component" value="Unassembled WGS sequence"/>
</dbReference>
<name>A0A177ATN2_9BILA</name>
<dbReference type="EMBL" id="LWCA01001338">
    <property type="protein sequence ID" value="OAF65345.1"/>
    <property type="molecule type" value="Genomic_DNA"/>
</dbReference>
<sequence length="299" mass="35042">SGFGSTKLEYKLLNCNDKWNLLWFSVKRFLPLYIDETIKILTLHYNHGQFLHGENDSNYDIRIYKDSGTSVQSILNVVKTKFFRVNLFQKIVNHLTLHGYRDKIDLINLSYDFRKFPRETFEAPLDNFKFRTAQRSFELTTHLYPSKIGWNETEILVKTDYKNYTLQNLEEFHNDINYNEGYLRYTSVQSVTDYSFKPGIETHCLYGTGVNTKAFMDYRGKNFPDQAPKIRFGNGDGTVNDVSLSYCQGWNNTFVESFKGVNHRKLLENTGVINYISRLIDIPPLKKRNISSLLKKLKI</sequence>
<dbReference type="OrthoDB" id="190846at2759"/>
<comment type="caution">
    <text evidence="1">The sequence shown here is derived from an EMBL/GenBank/DDBJ whole genome shotgun (WGS) entry which is preliminary data.</text>
</comment>
<reference evidence="1 2" key="1">
    <citation type="submission" date="2016-04" db="EMBL/GenBank/DDBJ databases">
        <title>The genome of Intoshia linei affirms orthonectids as highly simplified spiralians.</title>
        <authorList>
            <person name="Mikhailov K.V."/>
            <person name="Slusarev G.S."/>
            <person name="Nikitin M.A."/>
            <person name="Logacheva M.D."/>
            <person name="Penin A."/>
            <person name="Aleoshin V."/>
            <person name="Panchin Y.V."/>
        </authorList>
    </citation>
    <scope>NUCLEOTIDE SEQUENCE [LARGE SCALE GENOMIC DNA]</scope>
    <source>
        <strain evidence="1">Intl2013</strain>
        <tissue evidence="1">Whole animal</tissue>
    </source>
</reference>
<dbReference type="Gene3D" id="3.40.50.1820">
    <property type="entry name" value="alpha/beta hydrolase"/>
    <property type="match status" value="1"/>
</dbReference>
<dbReference type="Pfam" id="PF02450">
    <property type="entry name" value="LCAT"/>
    <property type="match status" value="2"/>
</dbReference>
<evidence type="ECO:0000313" key="2">
    <source>
        <dbReference type="Proteomes" id="UP000078046"/>
    </source>
</evidence>
<evidence type="ECO:0000313" key="1">
    <source>
        <dbReference type="EMBL" id="OAF65345.1"/>
    </source>
</evidence>
<dbReference type="InterPro" id="IPR003386">
    <property type="entry name" value="LACT/PDAT_acylTrfase"/>
</dbReference>
<organism evidence="1 2">
    <name type="scientific">Intoshia linei</name>
    <dbReference type="NCBI Taxonomy" id="1819745"/>
    <lineage>
        <taxon>Eukaryota</taxon>
        <taxon>Metazoa</taxon>
        <taxon>Spiralia</taxon>
        <taxon>Lophotrochozoa</taxon>
        <taxon>Mesozoa</taxon>
        <taxon>Orthonectida</taxon>
        <taxon>Rhopaluridae</taxon>
        <taxon>Intoshia</taxon>
    </lineage>
</organism>
<dbReference type="GO" id="GO:0006629">
    <property type="term" value="P:lipid metabolic process"/>
    <property type="evidence" value="ECO:0007669"/>
    <property type="project" value="InterPro"/>
</dbReference>
<accession>A0A177ATN2</accession>
<dbReference type="PANTHER" id="PTHR11440">
    <property type="entry name" value="LECITHIN-CHOLESTEROL ACYLTRANSFERASE-RELATED"/>
    <property type="match status" value="1"/>
</dbReference>
<dbReference type="InterPro" id="IPR029058">
    <property type="entry name" value="AB_hydrolase_fold"/>
</dbReference>
<dbReference type="GO" id="GO:0008374">
    <property type="term" value="F:O-acyltransferase activity"/>
    <property type="evidence" value="ECO:0007669"/>
    <property type="project" value="InterPro"/>
</dbReference>
<protein>
    <submittedName>
        <fullName evidence="1">Uncharacterized protein</fullName>
    </submittedName>
</protein>
<proteinExistence type="predicted"/>